<dbReference type="Pfam" id="PF11906">
    <property type="entry name" value="DUF3426"/>
    <property type="match status" value="1"/>
</dbReference>
<accession>A0ABN6D284</accession>
<keyword evidence="1" id="KW-0812">Transmembrane</keyword>
<evidence type="ECO:0000313" key="4">
    <source>
        <dbReference type="Proteomes" id="UP000824366"/>
    </source>
</evidence>
<keyword evidence="1" id="KW-1133">Transmembrane helix</keyword>
<sequence length="339" mass="37172">MSLLTRCPACDTLYRVVPDQLRISEGWVKCGQCGDIFDASKQLIEAASDVESLSEEMQTDALTVDPLPSFQAPTSLESEAEALAEAQASSSGNDVVLVDVPQEFVDMVATPDDSVQLAVVGSSPVTTPESDLKADSYVSSDLVHAECQEPSPLQATNQPSEAEDPPQVAFLTQGSTQNIWQKPVVRFVLWLLMGILAVALLGQWVFVERNQLVAQHPEFKPVLQTFCDLARCKIQPLKRIEFMSVDSVGFLQLDKETYRLSFVVKNASPWPLALPSVELVLTDAQDQPVYRRVFSVQELGSTETVIAANSEWSTSVALHVATSVSHGRVLGYRLLIFYP</sequence>
<dbReference type="InterPro" id="IPR011723">
    <property type="entry name" value="Znf/thioredoxin_put"/>
</dbReference>
<evidence type="ECO:0000259" key="2">
    <source>
        <dbReference type="Pfam" id="PF13719"/>
    </source>
</evidence>
<feature type="domain" description="Zinc finger/thioredoxin putative" evidence="2">
    <location>
        <begin position="3"/>
        <end position="39"/>
    </location>
</feature>
<evidence type="ECO:0000256" key="1">
    <source>
        <dbReference type="SAM" id="Phobius"/>
    </source>
</evidence>
<proteinExistence type="predicted"/>
<keyword evidence="1" id="KW-0472">Membrane</keyword>
<dbReference type="EMBL" id="AP024238">
    <property type="protein sequence ID" value="BCO26112.1"/>
    <property type="molecule type" value="Genomic_DNA"/>
</dbReference>
<reference evidence="3 4" key="1">
    <citation type="journal article" date="2021" name="Microbiol. Spectr.">
        <title>A Single Bacterium Capable of Oxidation and Reduction of Iron at Circumneutral pH.</title>
        <authorList>
            <person name="Kato S."/>
            <person name="Ohkuma M."/>
        </authorList>
    </citation>
    <scope>NUCLEOTIDE SEQUENCE [LARGE SCALE GENOMIC DNA]</scope>
    <source>
        <strain evidence="3 4">MIZ03</strain>
    </source>
</reference>
<protein>
    <recommendedName>
        <fullName evidence="2">Zinc finger/thioredoxin putative domain-containing protein</fullName>
    </recommendedName>
</protein>
<keyword evidence="4" id="KW-1185">Reference proteome</keyword>
<name>A0ABN6D284_9BURK</name>
<dbReference type="NCBIfam" id="TIGR02098">
    <property type="entry name" value="MJ0042_CXXC"/>
    <property type="match status" value="1"/>
</dbReference>
<dbReference type="RefSeq" id="WP_223909179.1">
    <property type="nucleotide sequence ID" value="NZ_AP024238.1"/>
</dbReference>
<evidence type="ECO:0000313" key="3">
    <source>
        <dbReference type="EMBL" id="BCO26112.1"/>
    </source>
</evidence>
<gene>
    <name evidence="3" type="ORF">MIZ03_0992</name>
</gene>
<organism evidence="3 4">
    <name type="scientific">Rhodoferax lithotrophicus</name>
    <dbReference type="NCBI Taxonomy" id="2798804"/>
    <lineage>
        <taxon>Bacteria</taxon>
        <taxon>Pseudomonadati</taxon>
        <taxon>Pseudomonadota</taxon>
        <taxon>Betaproteobacteria</taxon>
        <taxon>Burkholderiales</taxon>
        <taxon>Comamonadaceae</taxon>
        <taxon>Rhodoferax</taxon>
    </lineage>
</organism>
<dbReference type="Pfam" id="PF13719">
    <property type="entry name" value="Zn_ribbon_5"/>
    <property type="match status" value="1"/>
</dbReference>
<dbReference type="InterPro" id="IPR021834">
    <property type="entry name" value="DUF3426"/>
</dbReference>
<feature type="transmembrane region" description="Helical" evidence="1">
    <location>
        <begin position="187"/>
        <end position="206"/>
    </location>
</feature>
<dbReference type="Proteomes" id="UP000824366">
    <property type="component" value="Chromosome"/>
</dbReference>